<keyword evidence="8" id="KW-0129">CBS domain</keyword>
<comment type="subunit">
    <text evidence="9">Homodimer.</text>
</comment>
<dbReference type="EMBL" id="MSYM01000013">
    <property type="protein sequence ID" value="OLP06582.1"/>
    <property type="molecule type" value="Genomic_DNA"/>
</dbReference>
<dbReference type="Proteomes" id="UP000185911">
    <property type="component" value="Unassembled WGS sequence"/>
</dbReference>
<evidence type="ECO:0000256" key="1">
    <source>
        <dbReference type="ARBA" id="ARBA00004141"/>
    </source>
</evidence>
<dbReference type="InterPro" id="IPR038076">
    <property type="entry name" value="MgtE_N_sf"/>
</dbReference>
<evidence type="ECO:0000256" key="2">
    <source>
        <dbReference type="ARBA" id="ARBA00009749"/>
    </source>
</evidence>
<evidence type="ECO:0000256" key="4">
    <source>
        <dbReference type="ARBA" id="ARBA00022692"/>
    </source>
</evidence>
<dbReference type="Gene3D" id="1.25.60.10">
    <property type="entry name" value="MgtE N-terminal domain-like"/>
    <property type="match status" value="2"/>
</dbReference>
<dbReference type="AlphaFoldDB" id="A0A1Q8YF28"/>
<dbReference type="Gene3D" id="3.10.580.10">
    <property type="entry name" value="CBS-domain"/>
    <property type="match status" value="1"/>
</dbReference>
<feature type="transmembrane region" description="Helical" evidence="9">
    <location>
        <begin position="464"/>
        <end position="487"/>
    </location>
</feature>
<dbReference type="Gene3D" id="1.10.357.20">
    <property type="entry name" value="SLC41 divalent cation transporters, integral membrane domain"/>
    <property type="match status" value="1"/>
</dbReference>
<reference evidence="11 12" key="1">
    <citation type="submission" date="2017-01" db="EMBL/GenBank/DDBJ databases">
        <title>Genome sequence of Rhodoferax antarcticus ANT.BR, a psychrophilic purple nonsulfur bacterium from an Antarctic microbial mat.</title>
        <authorList>
            <person name="Baker J."/>
            <person name="Riester C."/>
            <person name="Skinner B."/>
            <person name="Newell A."/>
            <person name="Swingley W."/>
            <person name="Madigan M."/>
            <person name="Jung D."/>
            <person name="Asao M."/>
            <person name="Chen M."/>
            <person name="Loughlin P."/>
            <person name="Pan H."/>
            <person name="Lin S."/>
            <person name="Li N."/>
            <person name="Shaw J."/>
            <person name="Prado M."/>
            <person name="Sherman C."/>
            <person name="Li X."/>
            <person name="Tang J."/>
            <person name="Blankenship R."/>
            <person name="Zhao T."/>
            <person name="Touchman J."/>
            <person name="Sattley M."/>
        </authorList>
    </citation>
    <scope>NUCLEOTIDE SEQUENCE [LARGE SCALE GENOMIC DNA]</scope>
    <source>
        <strain evidence="11 12">ANT.BR</strain>
    </source>
</reference>
<dbReference type="RefSeq" id="WP_083633929.1">
    <property type="nucleotide sequence ID" value="NZ_MSYM01000013.1"/>
</dbReference>
<feature type="domain" description="CBS" evidence="10">
    <location>
        <begin position="308"/>
        <end position="364"/>
    </location>
</feature>
<evidence type="ECO:0000313" key="12">
    <source>
        <dbReference type="Proteomes" id="UP000185911"/>
    </source>
</evidence>
<evidence type="ECO:0000256" key="7">
    <source>
        <dbReference type="ARBA" id="ARBA00023136"/>
    </source>
</evidence>
<feature type="transmembrane region" description="Helical" evidence="9">
    <location>
        <begin position="390"/>
        <end position="408"/>
    </location>
</feature>
<comment type="subcellular location">
    <subcellularLocation>
        <location evidence="9">Cell membrane</location>
        <topology evidence="9">Multi-pass membrane protein</topology>
    </subcellularLocation>
    <subcellularLocation>
        <location evidence="1">Membrane</location>
        <topology evidence="1">Multi-pass membrane protein</topology>
    </subcellularLocation>
</comment>
<proteinExistence type="inferred from homology"/>
<dbReference type="InterPro" id="IPR006667">
    <property type="entry name" value="SLC41_membr_dom"/>
</dbReference>
<dbReference type="GO" id="GO:0046872">
    <property type="term" value="F:metal ion binding"/>
    <property type="evidence" value="ECO:0007669"/>
    <property type="project" value="UniProtKB-KW"/>
</dbReference>
<dbReference type="PROSITE" id="PS51371">
    <property type="entry name" value="CBS"/>
    <property type="match status" value="1"/>
</dbReference>
<evidence type="ECO:0000259" key="10">
    <source>
        <dbReference type="PROSITE" id="PS51371"/>
    </source>
</evidence>
<dbReference type="SMART" id="SM00116">
    <property type="entry name" value="CBS"/>
    <property type="match status" value="1"/>
</dbReference>
<feature type="transmembrane region" description="Helical" evidence="9">
    <location>
        <begin position="493"/>
        <end position="517"/>
    </location>
</feature>
<organism evidence="11 12">
    <name type="scientific">Rhodoferax antarcticus ANT.BR</name>
    <dbReference type="NCBI Taxonomy" id="1111071"/>
    <lineage>
        <taxon>Bacteria</taxon>
        <taxon>Pseudomonadati</taxon>
        <taxon>Pseudomonadota</taxon>
        <taxon>Betaproteobacteria</taxon>
        <taxon>Burkholderiales</taxon>
        <taxon>Comamonadaceae</taxon>
        <taxon>Rhodoferax</taxon>
    </lineage>
</organism>
<evidence type="ECO:0000313" key="11">
    <source>
        <dbReference type="EMBL" id="OLP06582.1"/>
    </source>
</evidence>
<dbReference type="SUPFAM" id="SSF54631">
    <property type="entry name" value="CBS-domain pair"/>
    <property type="match status" value="1"/>
</dbReference>
<feature type="transmembrane region" description="Helical" evidence="9">
    <location>
        <begin position="420"/>
        <end position="443"/>
    </location>
</feature>
<keyword evidence="5 9" id="KW-0460">Magnesium</keyword>
<keyword evidence="9" id="KW-1003">Cell membrane</keyword>
<gene>
    <name evidence="11" type="primary">mgtE</name>
    <name evidence="11" type="ORF">BLL52_2818</name>
</gene>
<keyword evidence="6 9" id="KW-1133">Transmembrane helix</keyword>
<dbReference type="Pfam" id="PF01769">
    <property type="entry name" value="MgtE"/>
    <property type="match status" value="1"/>
</dbReference>
<dbReference type="GO" id="GO:0005886">
    <property type="term" value="C:plasma membrane"/>
    <property type="evidence" value="ECO:0007669"/>
    <property type="project" value="UniProtKB-SubCell"/>
</dbReference>
<dbReference type="InterPro" id="IPR006669">
    <property type="entry name" value="MgtE_transporter"/>
</dbReference>
<accession>A0A1Q8YF28</accession>
<keyword evidence="4 9" id="KW-0812">Transmembrane</keyword>
<dbReference type="Pfam" id="PF03448">
    <property type="entry name" value="MgtE_N"/>
    <property type="match status" value="1"/>
</dbReference>
<dbReference type="PANTHER" id="PTHR43773">
    <property type="entry name" value="MAGNESIUM TRANSPORTER MGTE"/>
    <property type="match status" value="1"/>
</dbReference>
<name>A0A1Q8YF28_9BURK</name>
<protein>
    <recommendedName>
        <fullName evidence="9">Magnesium transporter MgtE</fullName>
    </recommendedName>
</protein>
<keyword evidence="9" id="KW-0479">Metal-binding</keyword>
<dbReference type="Pfam" id="PF00571">
    <property type="entry name" value="CBS"/>
    <property type="match status" value="1"/>
</dbReference>
<dbReference type="SUPFAM" id="SSF158791">
    <property type="entry name" value="MgtE N-terminal domain-like"/>
    <property type="match status" value="2"/>
</dbReference>
<evidence type="ECO:0000256" key="6">
    <source>
        <dbReference type="ARBA" id="ARBA00022989"/>
    </source>
</evidence>
<dbReference type="SUPFAM" id="SSF161093">
    <property type="entry name" value="MgtE membrane domain-like"/>
    <property type="match status" value="1"/>
</dbReference>
<keyword evidence="7 9" id="KW-0472">Membrane</keyword>
<dbReference type="InterPro" id="IPR000644">
    <property type="entry name" value="CBS_dom"/>
</dbReference>
<evidence type="ECO:0000256" key="5">
    <source>
        <dbReference type="ARBA" id="ARBA00022842"/>
    </source>
</evidence>
<dbReference type="SMART" id="SM00924">
    <property type="entry name" value="MgtE_N"/>
    <property type="match status" value="1"/>
</dbReference>
<evidence type="ECO:0000256" key="9">
    <source>
        <dbReference type="RuleBase" id="RU362011"/>
    </source>
</evidence>
<comment type="function">
    <text evidence="9">Acts as a magnesium transporter.</text>
</comment>
<dbReference type="GO" id="GO:0015095">
    <property type="term" value="F:magnesium ion transmembrane transporter activity"/>
    <property type="evidence" value="ECO:0007669"/>
    <property type="project" value="UniProtKB-UniRule"/>
</dbReference>
<dbReference type="InterPro" id="IPR046342">
    <property type="entry name" value="CBS_dom_sf"/>
</dbReference>
<dbReference type="PANTHER" id="PTHR43773:SF1">
    <property type="entry name" value="MAGNESIUM TRANSPORTER MGTE"/>
    <property type="match status" value="1"/>
</dbReference>
<evidence type="ECO:0000256" key="8">
    <source>
        <dbReference type="PROSITE-ProRule" id="PRU00703"/>
    </source>
</evidence>
<dbReference type="STRING" id="81479.RA876_08160"/>
<keyword evidence="3 9" id="KW-0813">Transport</keyword>
<dbReference type="NCBIfam" id="TIGR00400">
    <property type="entry name" value="mgtE"/>
    <property type="match status" value="1"/>
</dbReference>
<comment type="caution">
    <text evidence="11">The sequence shown here is derived from an EMBL/GenBank/DDBJ whole genome shotgun (WGS) entry which is preliminary data.</text>
</comment>
<dbReference type="CDD" id="cd04606">
    <property type="entry name" value="CBS_pair_Mg_transporter"/>
    <property type="match status" value="1"/>
</dbReference>
<dbReference type="InterPro" id="IPR036739">
    <property type="entry name" value="SLC41_membr_dom_sf"/>
</dbReference>
<feature type="transmembrane region" description="Helical" evidence="9">
    <location>
        <begin position="529"/>
        <end position="552"/>
    </location>
</feature>
<evidence type="ECO:0000256" key="3">
    <source>
        <dbReference type="ARBA" id="ARBA00022448"/>
    </source>
</evidence>
<sequence>MHSTQPDNNHLDELSPLTDIEQITQALADGKNKRVRKLLARMHPAKVAALLEMLDPEQRQALWQQVDAALETRLRPHMNLDLLGQFAVDSGDAPGSEASDAGQGGRTAPDAVNQLADIRIALEGGKLKRVGKILLRIHPAKVAGLLESLPPTERSTVWSMVETERTGKVLTYLHDEIRISLARQLEVEDLVATAQRLELDDLVDLIQTLPSELSSALLQSSTGRRREQLESMLSYPEDSAGGLMDADPIEVRANVKVGTVLRYLRLLETLPSHTDILMVVDRKGHYQGTLRLSTLVTAELGLRVSDVMQTDIAGISVHTEATEVARLFQDLDLLSAPVVDDDNRLIGRITVDDVVDLIRQDSDRAMMQMAGLDDEADIFAPVLVSSRRRAVWLGINLLTAFLAAWVIGRFQATLEHVVALAVLMPIVASMGGVAGSQTLTLVIRGLALGQVQKGNIRILLNREVGISILNGLLWAVVVALLAVAWFGDWGIGGVLGAAILINLLCAALAGLAIPLILDRLGIDPALAGSVILTTVTDVIGFFSFLGLATVLLL</sequence>
<dbReference type="InterPro" id="IPR006668">
    <property type="entry name" value="Mg_transptr_MgtE_intracell_dom"/>
</dbReference>
<keyword evidence="12" id="KW-1185">Reference proteome</keyword>
<comment type="similarity">
    <text evidence="2 9">Belongs to the SLC41A transporter family.</text>
</comment>